<feature type="transmembrane region" description="Helical" evidence="1">
    <location>
        <begin position="70"/>
        <end position="91"/>
    </location>
</feature>
<evidence type="ECO:0000313" key="3">
    <source>
        <dbReference type="Proteomes" id="UP000542353"/>
    </source>
</evidence>
<reference evidence="2 3" key="1">
    <citation type="submission" date="2020-08" db="EMBL/GenBank/DDBJ databases">
        <title>Genomic Encyclopedia of Type Strains, Phase IV (KMG-IV): sequencing the most valuable type-strain genomes for metagenomic binning, comparative biology and taxonomic classification.</title>
        <authorList>
            <person name="Goeker M."/>
        </authorList>
    </citation>
    <scope>NUCLEOTIDE SEQUENCE [LARGE SCALE GENOMIC DNA]</scope>
    <source>
        <strain evidence="2 3">DSM 12706</strain>
    </source>
</reference>
<comment type="caution">
    <text evidence="2">The sequence shown here is derived from an EMBL/GenBank/DDBJ whole genome shotgun (WGS) entry which is preliminary data.</text>
</comment>
<evidence type="ECO:0000313" key="2">
    <source>
        <dbReference type="EMBL" id="MBB5046938.1"/>
    </source>
</evidence>
<evidence type="ECO:0000256" key="1">
    <source>
        <dbReference type="SAM" id="Phobius"/>
    </source>
</evidence>
<organism evidence="2 3">
    <name type="scientific">Rhodopseudomonas rhenobacensis</name>
    <dbReference type="NCBI Taxonomy" id="87461"/>
    <lineage>
        <taxon>Bacteria</taxon>
        <taxon>Pseudomonadati</taxon>
        <taxon>Pseudomonadota</taxon>
        <taxon>Alphaproteobacteria</taxon>
        <taxon>Hyphomicrobiales</taxon>
        <taxon>Nitrobacteraceae</taxon>
        <taxon>Rhodopseudomonas</taxon>
    </lineage>
</organism>
<keyword evidence="3" id="KW-1185">Reference proteome</keyword>
<evidence type="ECO:0008006" key="4">
    <source>
        <dbReference type="Google" id="ProtNLM"/>
    </source>
</evidence>
<keyword evidence="1" id="KW-0472">Membrane</keyword>
<keyword evidence="1" id="KW-1133">Transmembrane helix</keyword>
<gene>
    <name evidence="2" type="ORF">HNR60_001687</name>
</gene>
<dbReference type="Proteomes" id="UP000542353">
    <property type="component" value="Unassembled WGS sequence"/>
</dbReference>
<accession>A0A7W8DYH0</accession>
<sequence>MTRTGTGLLIAGVVLLLVAVAWWWLTFADVVRYAYLSAPEAAACLIGRSDVCDLARAMCRGSHPAAVLAYWWGTFWIAIALASASLSLAGAKRA</sequence>
<dbReference type="EMBL" id="JACHIH010000007">
    <property type="protein sequence ID" value="MBB5046938.1"/>
    <property type="molecule type" value="Genomic_DNA"/>
</dbReference>
<feature type="transmembrane region" description="Helical" evidence="1">
    <location>
        <begin position="7"/>
        <end position="25"/>
    </location>
</feature>
<protein>
    <recommendedName>
        <fullName evidence="4">Transmembrane protein</fullName>
    </recommendedName>
</protein>
<name>A0A7W8DYH0_9BRAD</name>
<dbReference type="AlphaFoldDB" id="A0A7W8DYH0"/>
<dbReference type="RefSeq" id="WP_184256297.1">
    <property type="nucleotide sequence ID" value="NZ_JACHIH010000007.1"/>
</dbReference>
<proteinExistence type="predicted"/>
<keyword evidence="1" id="KW-0812">Transmembrane</keyword>